<reference evidence="2" key="1">
    <citation type="journal article" date="2019" name="Int. J. Syst. Evol. Microbiol.">
        <title>The Global Catalogue of Microorganisms (GCM) 10K type strain sequencing project: providing services to taxonomists for standard genome sequencing and annotation.</title>
        <authorList>
            <consortium name="The Broad Institute Genomics Platform"/>
            <consortium name="The Broad Institute Genome Sequencing Center for Infectious Disease"/>
            <person name="Wu L."/>
            <person name="Ma J."/>
        </authorList>
    </citation>
    <scope>NUCLEOTIDE SEQUENCE [LARGE SCALE GENOMIC DNA]</scope>
    <source>
        <strain evidence="2">JCM 31486</strain>
    </source>
</reference>
<accession>A0ABW3MMK7</accession>
<dbReference type="InterPro" id="IPR017853">
    <property type="entry name" value="GH"/>
</dbReference>
<sequence>SGGGGRVDLGMLARTDQAWISDNTDAHDRITIQDGYSRIYPARTMSAWVTDSPNPFSGRTVPLAFRFHVAMAGVLGIGGNLLNWSEADLSEATELLARYKSIRHIVQHGVQYRLQAGPITAVQYVLGSEVVVLAWPSHDQMAPAVRAFRDYALQPPRPTLS</sequence>
<dbReference type="Gene3D" id="3.20.20.70">
    <property type="entry name" value="Aldolase class I"/>
    <property type="match status" value="1"/>
</dbReference>
<dbReference type="Pfam" id="PF02065">
    <property type="entry name" value="Melibiase"/>
    <property type="match status" value="1"/>
</dbReference>
<keyword evidence="1" id="KW-0326">Glycosidase</keyword>
<organism evidence="1 2">
    <name type="scientific">Kibdelosporangium lantanae</name>
    <dbReference type="NCBI Taxonomy" id="1497396"/>
    <lineage>
        <taxon>Bacteria</taxon>
        <taxon>Bacillati</taxon>
        <taxon>Actinomycetota</taxon>
        <taxon>Actinomycetes</taxon>
        <taxon>Pseudonocardiales</taxon>
        <taxon>Pseudonocardiaceae</taxon>
        <taxon>Kibdelosporangium</taxon>
    </lineage>
</organism>
<name>A0ABW3MMK7_9PSEU</name>
<dbReference type="Proteomes" id="UP001597045">
    <property type="component" value="Unassembled WGS sequence"/>
</dbReference>
<dbReference type="EC" id="3.2.1.22" evidence="1"/>
<dbReference type="SUPFAM" id="SSF51445">
    <property type="entry name" value="(Trans)glycosidases"/>
    <property type="match status" value="1"/>
</dbReference>
<feature type="non-terminal residue" evidence="1">
    <location>
        <position position="1"/>
    </location>
</feature>
<keyword evidence="2" id="KW-1185">Reference proteome</keyword>
<proteinExistence type="predicted"/>
<evidence type="ECO:0000313" key="2">
    <source>
        <dbReference type="Proteomes" id="UP001597045"/>
    </source>
</evidence>
<keyword evidence="1" id="KW-0378">Hydrolase</keyword>
<dbReference type="InterPro" id="IPR013785">
    <property type="entry name" value="Aldolase_TIM"/>
</dbReference>
<protein>
    <submittedName>
        <fullName evidence="1">Alpha-galactosidase</fullName>
        <ecNumber evidence="1">3.2.1.22</ecNumber>
    </submittedName>
</protein>
<comment type="caution">
    <text evidence="1">The sequence shown here is derived from an EMBL/GenBank/DDBJ whole genome shotgun (WGS) entry which is preliminary data.</text>
</comment>
<dbReference type="GO" id="GO:0004557">
    <property type="term" value="F:alpha-galactosidase activity"/>
    <property type="evidence" value="ECO:0007669"/>
    <property type="project" value="UniProtKB-EC"/>
</dbReference>
<gene>
    <name evidence="1" type="ORF">ACFQ1S_34905</name>
</gene>
<dbReference type="EMBL" id="JBHTIS010002773">
    <property type="protein sequence ID" value="MFD1050350.1"/>
    <property type="molecule type" value="Genomic_DNA"/>
</dbReference>
<evidence type="ECO:0000313" key="1">
    <source>
        <dbReference type="EMBL" id="MFD1050350.1"/>
    </source>
</evidence>